<keyword evidence="6" id="KW-0694">RNA-binding</keyword>
<evidence type="ECO:0000313" key="9">
    <source>
        <dbReference type="Proteomes" id="UP000423156"/>
    </source>
</evidence>
<dbReference type="Pfam" id="PF07927">
    <property type="entry name" value="HicA_toxin"/>
    <property type="match status" value="1"/>
</dbReference>
<evidence type="ECO:0000256" key="6">
    <source>
        <dbReference type="ARBA" id="ARBA00022884"/>
    </source>
</evidence>
<accession>A0AA90US78</accession>
<dbReference type="GO" id="GO:0003729">
    <property type="term" value="F:mRNA binding"/>
    <property type="evidence" value="ECO:0007669"/>
    <property type="project" value="InterPro"/>
</dbReference>
<dbReference type="EMBL" id="VZBZ01000090">
    <property type="protein sequence ID" value="MQN77551.1"/>
    <property type="molecule type" value="Genomic_DNA"/>
</dbReference>
<dbReference type="Proteomes" id="UP000423156">
    <property type="component" value="Unassembled WGS sequence"/>
</dbReference>
<keyword evidence="4" id="KW-0255">Endonuclease</keyword>
<evidence type="ECO:0000313" key="8">
    <source>
        <dbReference type="EMBL" id="MQN77551.1"/>
    </source>
</evidence>
<keyword evidence="5" id="KW-0378">Hydrolase</keyword>
<proteinExistence type="inferred from homology"/>
<name>A0AA90US78_9BACT</name>
<dbReference type="Gene3D" id="3.30.920.30">
    <property type="entry name" value="Hypothetical protein"/>
    <property type="match status" value="1"/>
</dbReference>
<evidence type="ECO:0000256" key="3">
    <source>
        <dbReference type="ARBA" id="ARBA00022722"/>
    </source>
</evidence>
<keyword evidence="7" id="KW-0346">Stress response</keyword>
<dbReference type="InterPro" id="IPR012933">
    <property type="entry name" value="HicA_mRNA_interferase"/>
</dbReference>
<dbReference type="AlphaFoldDB" id="A0AA90US78"/>
<dbReference type="RefSeq" id="WP_153092697.1">
    <property type="nucleotide sequence ID" value="NZ_JBALJY010000025.1"/>
</dbReference>
<evidence type="ECO:0000256" key="7">
    <source>
        <dbReference type="ARBA" id="ARBA00023016"/>
    </source>
</evidence>
<evidence type="ECO:0000256" key="5">
    <source>
        <dbReference type="ARBA" id="ARBA00022801"/>
    </source>
</evidence>
<evidence type="ECO:0000256" key="2">
    <source>
        <dbReference type="ARBA" id="ARBA00022649"/>
    </source>
</evidence>
<dbReference type="InterPro" id="IPR038570">
    <property type="entry name" value="HicA_sf"/>
</dbReference>
<gene>
    <name evidence="8" type="ORF">F7D71_06690</name>
</gene>
<organism evidence="8 9">
    <name type="scientific">Segatella copri</name>
    <dbReference type="NCBI Taxonomy" id="165179"/>
    <lineage>
        <taxon>Bacteria</taxon>
        <taxon>Pseudomonadati</taxon>
        <taxon>Bacteroidota</taxon>
        <taxon>Bacteroidia</taxon>
        <taxon>Bacteroidales</taxon>
        <taxon>Prevotellaceae</taxon>
        <taxon>Segatella</taxon>
    </lineage>
</organism>
<dbReference type="SUPFAM" id="SSF54786">
    <property type="entry name" value="YcfA/nrd intein domain"/>
    <property type="match status" value="1"/>
</dbReference>
<comment type="similarity">
    <text evidence="1">Belongs to the HicA mRNA interferase family.</text>
</comment>
<comment type="caution">
    <text evidence="8">The sequence shown here is derived from an EMBL/GenBank/DDBJ whole genome shotgun (WGS) entry which is preliminary data.</text>
</comment>
<reference evidence="9" key="1">
    <citation type="submission" date="2019-09" db="EMBL/GenBank/DDBJ databases">
        <title>Distinct polysaccharide growth profiles of human intestinal Prevotella copri isolates.</title>
        <authorList>
            <person name="Fehlner-Peach H."/>
            <person name="Magnabosco C."/>
            <person name="Raghavan V."/>
            <person name="Scher J.U."/>
            <person name="Tett A."/>
            <person name="Cox L.M."/>
            <person name="Gottsegen C."/>
            <person name="Watters A."/>
            <person name="Wiltshire- Gordon J.D."/>
            <person name="Segata N."/>
            <person name="Bonneau R."/>
            <person name="Littman D.R."/>
        </authorList>
    </citation>
    <scope>NUCLEOTIDE SEQUENCE [LARGE SCALE GENOMIC DNA]</scope>
    <source>
        <strain evidence="9">BU41712</strain>
    </source>
</reference>
<keyword evidence="3" id="KW-0540">Nuclease</keyword>
<protein>
    <submittedName>
        <fullName evidence="8">Type II toxin-antitoxin system HicA family toxin</fullName>
    </submittedName>
</protein>
<dbReference type="GO" id="GO:0016787">
    <property type="term" value="F:hydrolase activity"/>
    <property type="evidence" value="ECO:0007669"/>
    <property type="project" value="UniProtKB-KW"/>
</dbReference>
<sequence>MKKSELIKRLREAGCFLSRQGSGHEKWTNPKTGKSQFVPRHAREVATGTAHSILRELVGE</sequence>
<dbReference type="GO" id="GO:0004519">
    <property type="term" value="F:endonuclease activity"/>
    <property type="evidence" value="ECO:0007669"/>
    <property type="project" value="UniProtKB-KW"/>
</dbReference>
<evidence type="ECO:0000256" key="1">
    <source>
        <dbReference type="ARBA" id="ARBA00006620"/>
    </source>
</evidence>
<keyword evidence="2" id="KW-1277">Toxin-antitoxin system</keyword>
<evidence type="ECO:0000256" key="4">
    <source>
        <dbReference type="ARBA" id="ARBA00022759"/>
    </source>
</evidence>